<dbReference type="InterPro" id="IPR035906">
    <property type="entry name" value="MetI-like_sf"/>
</dbReference>
<dbReference type="PANTHER" id="PTHR30193">
    <property type="entry name" value="ABC TRANSPORTER PERMEASE PROTEIN"/>
    <property type="match status" value="1"/>
</dbReference>
<feature type="transmembrane region" description="Helical" evidence="7">
    <location>
        <begin position="287"/>
        <end position="307"/>
    </location>
</feature>
<evidence type="ECO:0000256" key="6">
    <source>
        <dbReference type="ARBA" id="ARBA00023136"/>
    </source>
</evidence>
<feature type="transmembrane region" description="Helical" evidence="7">
    <location>
        <begin position="98"/>
        <end position="119"/>
    </location>
</feature>
<keyword evidence="3" id="KW-1003">Cell membrane</keyword>
<comment type="similarity">
    <text evidence="7">Belongs to the binding-protein-dependent transport system permease family.</text>
</comment>
<evidence type="ECO:0000256" key="1">
    <source>
        <dbReference type="ARBA" id="ARBA00004651"/>
    </source>
</evidence>
<dbReference type="CDD" id="cd06261">
    <property type="entry name" value="TM_PBP2"/>
    <property type="match status" value="1"/>
</dbReference>
<evidence type="ECO:0000313" key="10">
    <source>
        <dbReference type="Proteomes" id="UP000245166"/>
    </source>
</evidence>
<proteinExistence type="inferred from homology"/>
<dbReference type="AlphaFoldDB" id="A0A2U1ZSL4"/>
<keyword evidence="10" id="KW-1185">Reference proteome</keyword>
<evidence type="ECO:0000256" key="2">
    <source>
        <dbReference type="ARBA" id="ARBA00022448"/>
    </source>
</evidence>
<protein>
    <submittedName>
        <fullName evidence="9">Sugar ABC transporter permease</fullName>
    </submittedName>
</protein>
<keyword evidence="6 7" id="KW-0472">Membrane</keyword>
<dbReference type="EMBL" id="PYHR01000002">
    <property type="protein sequence ID" value="PWD49974.1"/>
    <property type="molecule type" value="Genomic_DNA"/>
</dbReference>
<dbReference type="RefSeq" id="WP_109228358.1">
    <property type="nucleotide sequence ID" value="NZ_PYHR01000002.1"/>
</dbReference>
<dbReference type="Gene3D" id="1.10.3720.10">
    <property type="entry name" value="MetI-like"/>
    <property type="match status" value="1"/>
</dbReference>
<evidence type="ECO:0000256" key="7">
    <source>
        <dbReference type="RuleBase" id="RU363032"/>
    </source>
</evidence>
<accession>A0A2U1ZSL4</accession>
<keyword evidence="2 7" id="KW-0813">Transport</keyword>
<comment type="subcellular location">
    <subcellularLocation>
        <location evidence="1 7">Cell membrane</location>
        <topology evidence="1 7">Multi-pass membrane protein</topology>
    </subcellularLocation>
</comment>
<feature type="transmembrane region" description="Helical" evidence="7">
    <location>
        <begin position="64"/>
        <end position="86"/>
    </location>
</feature>
<sequence length="331" mass="35789">MVVVAVLFLVVPILMALWVSVSDWGGRGSPLSDSVSFVGLENYSAFFSPGLAQRDLTTSIRNTMYFVLLVVPLQTLLALGLALVLNSRRLKAKSFFRTAYYFPSVTSSVAIAVVFLFMFSASGPVNSILGLIGVEGPNWFADPRGLVHVVAEAFGTTTQPGWASGNIAGISLWQWLAGPSVAMVSIITLVVWVSAGGYMLIFLSSLQGIDEEVNEAAVVDGATTWQRIRHITVPILRPTTTLVVTLGLIGTWQVFDQVYIMSQGNPGKTTLTPAYLSYTTSFGSAQWGQGTAISFMLFALIVVLTIIQRAATRDRENPSGRRLRAARKVES</sequence>
<feature type="transmembrane region" description="Helical" evidence="7">
    <location>
        <begin position="181"/>
        <end position="203"/>
    </location>
</feature>
<feature type="domain" description="ABC transmembrane type-1" evidence="8">
    <location>
        <begin position="60"/>
        <end position="308"/>
    </location>
</feature>
<evidence type="ECO:0000256" key="5">
    <source>
        <dbReference type="ARBA" id="ARBA00022989"/>
    </source>
</evidence>
<reference evidence="9 10" key="1">
    <citation type="submission" date="2018-03" db="EMBL/GenBank/DDBJ databases">
        <title>Genome assembly of novel Miniimonas species PCH200.</title>
        <authorList>
            <person name="Thakur V."/>
            <person name="Kumar V."/>
            <person name="Singh D."/>
        </authorList>
    </citation>
    <scope>NUCLEOTIDE SEQUENCE [LARGE SCALE GENOMIC DNA]</scope>
    <source>
        <strain evidence="9 10">PCH200</strain>
    </source>
</reference>
<name>A0A2U1ZSL4_9MICO</name>
<comment type="caution">
    <text evidence="9">The sequence shown here is derived from an EMBL/GenBank/DDBJ whole genome shotgun (WGS) entry which is preliminary data.</text>
</comment>
<keyword evidence="5 7" id="KW-1133">Transmembrane helix</keyword>
<dbReference type="Pfam" id="PF00528">
    <property type="entry name" value="BPD_transp_1"/>
    <property type="match status" value="1"/>
</dbReference>
<evidence type="ECO:0000256" key="4">
    <source>
        <dbReference type="ARBA" id="ARBA00022692"/>
    </source>
</evidence>
<gene>
    <name evidence="9" type="ORF">C8046_04055</name>
</gene>
<keyword evidence="4 7" id="KW-0812">Transmembrane</keyword>
<dbReference type="Proteomes" id="UP000245166">
    <property type="component" value="Unassembled WGS sequence"/>
</dbReference>
<dbReference type="GO" id="GO:0055085">
    <property type="term" value="P:transmembrane transport"/>
    <property type="evidence" value="ECO:0007669"/>
    <property type="project" value="InterPro"/>
</dbReference>
<dbReference type="SUPFAM" id="SSF161098">
    <property type="entry name" value="MetI-like"/>
    <property type="match status" value="1"/>
</dbReference>
<evidence type="ECO:0000259" key="8">
    <source>
        <dbReference type="PROSITE" id="PS50928"/>
    </source>
</evidence>
<dbReference type="InterPro" id="IPR000515">
    <property type="entry name" value="MetI-like"/>
</dbReference>
<evidence type="ECO:0000256" key="3">
    <source>
        <dbReference type="ARBA" id="ARBA00022475"/>
    </source>
</evidence>
<feature type="transmembrane region" description="Helical" evidence="7">
    <location>
        <begin position="235"/>
        <end position="255"/>
    </location>
</feature>
<evidence type="ECO:0000313" key="9">
    <source>
        <dbReference type="EMBL" id="PWD49974.1"/>
    </source>
</evidence>
<dbReference type="InterPro" id="IPR051393">
    <property type="entry name" value="ABC_transporter_permease"/>
</dbReference>
<dbReference type="PANTHER" id="PTHR30193:SF37">
    <property type="entry name" value="INNER MEMBRANE ABC TRANSPORTER PERMEASE PROTEIN YCJO"/>
    <property type="match status" value="1"/>
</dbReference>
<dbReference type="PROSITE" id="PS50928">
    <property type="entry name" value="ABC_TM1"/>
    <property type="match status" value="1"/>
</dbReference>
<organism evidence="9 10">
    <name type="scientific">Serinibacter arcticus</name>
    <dbReference type="NCBI Taxonomy" id="1655435"/>
    <lineage>
        <taxon>Bacteria</taxon>
        <taxon>Bacillati</taxon>
        <taxon>Actinomycetota</taxon>
        <taxon>Actinomycetes</taxon>
        <taxon>Micrococcales</taxon>
        <taxon>Beutenbergiaceae</taxon>
        <taxon>Serinibacter</taxon>
    </lineage>
</organism>
<dbReference type="GO" id="GO:0005886">
    <property type="term" value="C:plasma membrane"/>
    <property type="evidence" value="ECO:0007669"/>
    <property type="project" value="UniProtKB-SubCell"/>
</dbReference>
<dbReference type="OrthoDB" id="4790574at2"/>